<dbReference type="InterPro" id="IPR005182">
    <property type="entry name" value="YdbS-like_PH"/>
</dbReference>
<reference evidence="3 4" key="1">
    <citation type="submission" date="2020-08" db="EMBL/GenBank/DDBJ databases">
        <title>Genomic Encyclopedia of Type Strains, Phase III (KMG-III): the genomes of soil and plant-associated and newly described type strains.</title>
        <authorList>
            <person name="Whitman W."/>
        </authorList>
    </citation>
    <scope>NUCLEOTIDE SEQUENCE [LARGE SCALE GENOMIC DNA]</scope>
    <source>
        <strain evidence="3 4">CECT 8654</strain>
    </source>
</reference>
<dbReference type="PANTHER" id="PTHR37938">
    <property type="entry name" value="BLL0215 PROTEIN"/>
    <property type="match status" value="1"/>
</dbReference>
<evidence type="ECO:0000313" key="3">
    <source>
        <dbReference type="EMBL" id="MBB3047407.1"/>
    </source>
</evidence>
<feature type="transmembrane region" description="Helical" evidence="1">
    <location>
        <begin position="17"/>
        <end position="39"/>
    </location>
</feature>
<dbReference type="EMBL" id="JACHWY010000001">
    <property type="protein sequence ID" value="MBB3047407.1"/>
    <property type="molecule type" value="Genomic_DNA"/>
</dbReference>
<evidence type="ECO:0000256" key="1">
    <source>
        <dbReference type="SAM" id="Phobius"/>
    </source>
</evidence>
<dbReference type="Pfam" id="PF03703">
    <property type="entry name" value="bPH_2"/>
    <property type="match status" value="1"/>
</dbReference>
<keyword evidence="1" id="KW-0812">Transmembrane</keyword>
<sequence length="122" mass="13755">MSQSYSEHPAMFRARPFAFILSLILVPVGIGIIILLVWFMKCKATKLEIGNGEIILEQGLLSKDRTELDMKTVRTVKVYQSFMNRLFGVGDVSVFTAGDAPEVYAKGMPRPQEFREIIKGEQ</sequence>
<gene>
    <name evidence="3" type="ORF">FHR99_001643</name>
</gene>
<dbReference type="RefSeq" id="WP_343067464.1">
    <property type="nucleotide sequence ID" value="NZ_JACHWY010000001.1"/>
</dbReference>
<keyword evidence="1" id="KW-1133">Transmembrane helix</keyword>
<feature type="domain" description="YdbS-like PH" evidence="2">
    <location>
        <begin position="43"/>
        <end position="118"/>
    </location>
</feature>
<dbReference type="PANTHER" id="PTHR37938:SF1">
    <property type="entry name" value="BLL0215 PROTEIN"/>
    <property type="match status" value="1"/>
</dbReference>
<keyword evidence="1" id="KW-0472">Membrane</keyword>
<evidence type="ECO:0000259" key="2">
    <source>
        <dbReference type="Pfam" id="PF03703"/>
    </source>
</evidence>
<comment type="caution">
    <text evidence="3">The sequence shown here is derived from an EMBL/GenBank/DDBJ whole genome shotgun (WGS) entry which is preliminary data.</text>
</comment>
<evidence type="ECO:0000313" key="4">
    <source>
        <dbReference type="Proteomes" id="UP000537130"/>
    </source>
</evidence>
<organism evidence="3 4">
    <name type="scientific">Litorivivens lipolytica</name>
    <dbReference type="NCBI Taxonomy" id="1524264"/>
    <lineage>
        <taxon>Bacteria</taxon>
        <taxon>Pseudomonadati</taxon>
        <taxon>Pseudomonadota</taxon>
        <taxon>Gammaproteobacteria</taxon>
        <taxon>Litorivivens</taxon>
    </lineage>
</organism>
<keyword evidence="4" id="KW-1185">Reference proteome</keyword>
<accession>A0A7W4W4S1</accession>
<proteinExistence type="predicted"/>
<protein>
    <submittedName>
        <fullName evidence="3">Putative membrane protein YdbT with pleckstrin-like domain</fullName>
    </submittedName>
</protein>
<dbReference type="AlphaFoldDB" id="A0A7W4W4S1"/>
<name>A0A7W4W4S1_9GAMM</name>
<dbReference type="Proteomes" id="UP000537130">
    <property type="component" value="Unassembled WGS sequence"/>
</dbReference>